<organism evidence="1 2">
    <name type="scientific">Babesia bigemina</name>
    <dbReference type="NCBI Taxonomy" id="5866"/>
    <lineage>
        <taxon>Eukaryota</taxon>
        <taxon>Sar</taxon>
        <taxon>Alveolata</taxon>
        <taxon>Apicomplexa</taxon>
        <taxon>Aconoidasida</taxon>
        <taxon>Piroplasmida</taxon>
        <taxon>Babesiidae</taxon>
        <taxon>Babesia</taxon>
    </lineage>
</organism>
<proteinExistence type="predicted"/>
<dbReference type="GeneID" id="24565057"/>
<dbReference type="KEGG" id="bbig:BBBOND_0304200"/>
<keyword evidence="2" id="KW-1185">Reference proteome</keyword>
<gene>
    <name evidence="1" type="ORF">BBBOND_0304200</name>
</gene>
<protein>
    <submittedName>
        <fullName evidence="1">Uncharacterized protein</fullName>
    </submittedName>
</protein>
<dbReference type="AlphaFoldDB" id="A0A061D727"/>
<dbReference type="EMBL" id="LK391709">
    <property type="protein sequence ID" value="CDR96516.1"/>
    <property type="molecule type" value="Genomic_DNA"/>
</dbReference>
<dbReference type="RefSeq" id="XP_012768702.1">
    <property type="nucleotide sequence ID" value="XM_012913248.1"/>
</dbReference>
<accession>A0A061D727</accession>
<dbReference type="Proteomes" id="UP000033188">
    <property type="component" value="Chromosome 3"/>
</dbReference>
<evidence type="ECO:0000313" key="1">
    <source>
        <dbReference type="EMBL" id="CDR96516.1"/>
    </source>
</evidence>
<evidence type="ECO:0000313" key="2">
    <source>
        <dbReference type="Proteomes" id="UP000033188"/>
    </source>
</evidence>
<dbReference type="VEuPathDB" id="PiroplasmaDB:BBBOND_0304200"/>
<name>A0A061D727_BABBI</name>
<reference evidence="2" key="1">
    <citation type="journal article" date="2014" name="Nucleic Acids Res.">
        <title>The evolutionary dynamics of variant antigen genes in Babesia reveal a history of genomic innovation underlying host-parasite interaction.</title>
        <authorList>
            <person name="Jackson A.P."/>
            <person name="Otto T.D."/>
            <person name="Darby A."/>
            <person name="Ramaprasad A."/>
            <person name="Xia D."/>
            <person name="Echaide I.E."/>
            <person name="Farber M."/>
            <person name="Gahlot S."/>
            <person name="Gamble J."/>
            <person name="Gupta D."/>
            <person name="Gupta Y."/>
            <person name="Jackson L."/>
            <person name="Malandrin L."/>
            <person name="Malas T.B."/>
            <person name="Moussa E."/>
            <person name="Nair M."/>
            <person name="Reid A.J."/>
            <person name="Sanders M."/>
            <person name="Sharma J."/>
            <person name="Tracey A."/>
            <person name="Quail M.A."/>
            <person name="Weir W."/>
            <person name="Wastling J.M."/>
            <person name="Hall N."/>
            <person name="Willadsen P."/>
            <person name="Lingelbach K."/>
            <person name="Shiels B."/>
            <person name="Tait A."/>
            <person name="Berriman M."/>
            <person name="Allred D.R."/>
            <person name="Pain A."/>
        </authorList>
    </citation>
    <scope>NUCLEOTIDE SEQUENCE [LARGE SCALE GENOMIC DNA]</scope>
    <source>
        <strain evidence="2">Bond</strain>
    </source>
</reference>
<sequence>MENNKQCNRNTKSAQLPFAATLKFWSRPTQIVVILRIVRLSRTGRATTSGSSLKLRSLPIRFLYECLRFDKVPVY</sequence>